<accession>A0A9J6QMH3</accession>
<dbReference type="Proteomes" id="UP001065549">
    <property type="component" value="Unassembled WGS sequence"/>
</dbReference>
<keyword evidence="6" id="KW-1185">Reference proteome</keyword>
<dbReference type="InterPro" id="IPR019826">
    <property type="entry name" value="Carboxylesterase_B_AS"/>
</dbReference>
<dbReference type="PROSITE" id="PS00122">
    <property type="entry name" value="CARBOXYLESTERASE_B_1"/>
    <property type="match status" value="1"/>
</dbReference>
<comment type="similarity">
    <text evidence="1 3">Belongs to the type-B carboxylesterase/lipase family.</text>
</comment>
<dbReference type="EC" id="3.1.1.-" evidence="3"/>
<dbReference type="PROSITE" id="PS51257">
    <property type="entry name" value="PROKAR_LIPOPROTEIN"/>
    <property type="match status" value="1"/>
</dbReference>
<dbReference type="SUPFAM" id="SSF53474">
    <property type="entry name" value="alpha/beta-Hydrolases"/>
    <property type="match status" value="1"/>
</dbReference>
<protein>
    <recommendedName>
        <fullName evidence="3">Carboxylic ester hydrolase</fullName>
        <ecNumber evidence="3">3.1.1.-</ecNumber>
    </recommendedName>
</protein>
<evidence type="ECO:0000259" key="4">
    <source>
        <dbReference type="Pfam" id="PF00135"/>
    </source>
</evidence>
<name>A0A9J6QMH3_9FIRM</name>
<keyword evidence="2 3" id="KW-0378">Hydrolase</keyword>
<sequence length="539" mass="59522">MKRKSLIAAAILILCLGLLAGCGSQEKEKAEAADGVKCQNGNMIGTVNEGVSSYKGIPYAKAPTGDLRWKAPQDPDDSDEDVDAFDYGYSAIQTEWFSEAASKREQSEDCLTLNVWTASPNSDEKKPVMVFFHGGAYGWGGSGDPLYDGQSFVKAHDDVILVTANYRIGIMGFIDFSSVEGGSDYGDAPNLGLLDHVQALKWVKENIAQFGGDPENVTIFGESAGGGTTSLMLAMDEAKGLFKRCISESGSAALTYSKEDCQELTKTILEVSGAKNMKELAALSEEELKKINAAEIDDEGTTVNDLTNMPQRDGKVLPESLEELYAAYEKGAGKDVDLMIGTNKNEWNYWIGEMAVGDEEENYEAFQGWMAERFAGDKEAMSKKDRKTVDEFISLQSDKEEPWKTVEFYNDIAFRVPACIEAANHTKAGGKTYMYYWTYPSAIERYGACHAVELSYVFNNLQDTSFTGENPNKELAAKVQEAWVNFAKTGDPSIEGADWPQYNGDTRQTMIIGEEWKVEKDPLSKQRELIETLIKYDIK</sequence>
<organism evidence="5 6">
    <name type="scientific">Hominibacterium faecale</name>
    <dbReference type="NCBI Taxonomy" id="2839743"/>
    <lineage>
        <taxon>Bacteria</taxon>
        <taxon>Bacillati</taxon>
        <taxon>Bacillota</taxon>
        <taxon>Clostridia</taxon>
        <taxon>Peptostreptococcales</taxon>
        <taxon>Anaerovoracaceae</taxon>
        <taxon>Hominibacterium</taxon>
    </lineage>
</organism>
<dbReference type="EMBL" id="JAOSHN010000001">
    <property type="protein sequence ID" value="MCU7377085.1"/>
    <property type="molecule type" value="Genomic_DNA"/>
</dbReference>
<evidence type="ECO:0000256" key="2">
    <source>
        <dbReference type="ARBA" id="ARBA00022801"/>
    </source>
</evidence>
<feature type="signal peptide" evidence="3">
    <location>
        <begin position="1"/>
        <end position="20"/>
    </location>
</feature>
<dbReference type="AlphaFoldDB" id="A0A9J6QMH3"/>
<dbReference type="InterPro" id="IPR002018">
    <property type="entry name" value="CarbesteraseB"/>
</dbReference>
<dbReference type="GO" id="GO:0016787">
    <property type="term" value="F:hydrolase activity"/>
    <property type="evidence" value="ECO:0007669"/>
    <property type="project" value="UniProtKB-KW"/>
</dbReference>
<proteinExistence type="inferred from homology"/>
<feature type="chain" id="PRO_5039963520" description="Carboxylic ester hydrolase" evidence="3">
    <location>
        <begin position="21"/>
        <end position="539"/>
    </location>
</feature>
<evidence type="ECO:0000256" key="1">
    <source>
        <dbReference type="ARBA" id="ARBA00005964"/>
    </source>
</evidence>
<comment type="caution">
    <text evidence="5">The sequence shown here is derived from an EMBL/GenBank/DDBJ whole genome shotgun (WGS) entry which is preliminary data.</text>
</comment>
<evidence type="ECO:0000313" key="6">
    <source>
        <dbReference type="Proteomes" id="UP001065549"/>
    </source>
</evidence>
<dbReference type="InterPro" id="IPR050309">
    <property type="entry name" value="Type-B_Carboxylest/Lipase"/>
</dbReference>
<dbReference type="Gene3D" id="3.40.50.1820">
    <property type="entry name" value="alpha/beta hydrolase"/>
    <property type="match status" value="1"/>
</dbReference>
<evidence type="ECO:0000256" key="3">
    <source>
        <dbReference type="RuleBase" id="RU361235"/>
    </source>
</evidence>
<dbReference type="InterPro" id="IPR029058">
    <property type="entry name" value="AB_hydrolase_fold"/>
</dbReference>
<dbReference type="RefSeq" id="WP_148397944.1">
    <property type="nucleotide sequence ID" value="NZ_JAOSHN010000001.1"/>
</dbReference>
<dbReference type="Pfam" id="PF00135">
    <property type="entry name" value="COesterase"/>
    <property type="match status" value="1"/>
</dbReference>
<dbReference type="PANTHER" id="PTHR11559">
    <property type="entry name" value="CARBOXYLESTERASE"/>
    <property type="match status" value="1"/>
</dbReference>
<keyword evidence="3" id="KW-0732">Signal</keyword>
<feature type="domain" description="Carboxylesterase type B" evidence="4">
    <location>
        <begin position="36"/>
        <end position="522"/>
    </location>
</feature>
<gene>
    <name evidence="5" type="ORF">OBO34_01815</name>
</gene>
<evidence type="ECO:0000313" key="5">
    <source>
        <dbReference type="EMBL" id="MCU7377085.1"/>
    </source>
</evidence>
<reference evidence="5" key="1">
    <citation type="submission" date="2022-09" db="EMBL/GenBank/DDBJ databases">
        <title>Culturomic study of gut microbiota in children with autism spectrum disorder.</title>
        <authorList>
            <person name="Efimov B.A."/>
            <person name="Chaplin A.V."/>
            <person name="Sokolova S.R."/>
            <person name="Pikina A.P."/>
            <person name="Korzhanova M."/>
            <person name="Belova V."/>
            <person name="Korostin D."/>
        </authorList>
    </citation>
    <scope>NUCLEOTIDE SEQUENCE</scope>
    <source>
        <strain evidence="5">ASD5510</strain>
    </source>
</reference>